<gene>
    <name evidence="1" type="ORF">CA54_14800</name>
</gene>
<organism evidence="1 2">
    <name type="scientific">Symmachiella macrocystis</name>
    <dbReference type="NCBI Taxonomy" id="2527985"/>
    <lineage>
        <taxon>Bacteria</taxon>
        <taxon>Pseudomonadati</taxon>
        <taxon>Planctomycetota</taxon>
        <taxon>Planctomycetia</taxon>
        <taxon>Planctomycetales</taxon>
        <taxon>Planctomycetaceae</taxon>
        <taxon>Symmachiella</taxon>
    </lineage>
</organism>
<proteinExistence type="predicted"/>
<reference evidence="1 2" key="1">
    <citation type="submission" date="2019-02" db="EMBL/GenBank/DDBJ databases">
        <title>Deep-cultivation of Planctomycetes and their phenomic and genomic characterization uncovers novel biology.</title>
        <authorList>
            <person name="Wiegand S."/>
            <person name="Jogler M."/>
            <person name="Boedeker C."/>
            <person name="Pinto D."/>
            <person name="Vollmers J."/>
            <person name="Rivas-Marin E."/>
            <person name="Kohn T."/>
            <person name="Peeters S.H."/>
            <person name="Heuer A."/>
            <person name="Rast P."/>
            <person name="Oberbeckmann S."/>
            <person name="Bunk B."/>
            <person name="Jeske O."/>
            <person name="Meyerdierks A."/>
            <person name="Storesund J.E."/>
            <person name="Kallscheuer N."/>
            <person name="Luecker S."/>
            <person name="Lage O.M."/>
            <person name="Pohl T."/>
            <person name="Merkel B.J."/>
            <person name="Hornburger P."/>
            <person name="Mueller R.-W."/>
            <person name="Bruemmer F."/>
            <person name="Labrenz M."/>
            <person name="Spormann A.M."/>
            <person name="Op Den Camp H."/>
            <person name="Overmann J."/>
            <person name="Amann R."/>
            <person name="Jetten M.S.M."/>
            <person name="Mascher T."/>
            <person name="Medema M.H."/>
            <person name="Devos D.P."/>
            <person name="Kaster A.-K."/>
            <person name="Ovreas L."/>
            <person name="Rohde M."/>
            <person name="Galperin M.Y."/>
            <person name="Jogler C."/>
        </authorList>
    </citation>
    <scope>NUCLEOTIDE SEQUENCE [LARGE SCALE GENOMIC DNA]</scope>
    <source>
        <strain evidence="1 2">CA54</strain>
    </source>
</reference>
<dbReference type="AlphaFoldDB" id="A0A5C6BMX9"/>
<protein>
    <recommendedName>
        <fullName evidence="3">Protein SirB1 N-terminal domain-containing protein</fullName>
    </recommendedName>
</protein>
<evidence type="ECO:0008006" key="3">
    <source>
        <dbReference type="Google" id="ProtNLM"/>
    </source>
</evidence>
<evidence type="ECO:0000313" key="2">
    <source>
        <dbReference type="Proteomes" id="UP000320735"/>
    </source>
</evidence>
<dbReference type="OrthoDB" id="281718at2"/>
<dbReference type="Proteomes" id="UP000320735">
    <property type="component" value="Unassembled WGS sequence"/>
</dbReference>
<evidence type="ECO:0000313" key="1">
    <source>
        <dbReference type="EMBL" id="TWU12656.1"/>
    </source>
</evidence>
<name>A0A5C6BMX9_9PLAN</name>
<sequence>MLIASTATRPCTLAEMLAISPAELGGIDIARANLLCSAELPGTTPVDVEALTQLLDRVALQVAVHTEEGWPFFEEHADELEHSQPLWRMLCLARFLQHSLRIKYCVEERDLRTVADWTKTCRHFLFGLLGPERHGTCSSLPVLLVAVGRRLGYPLRLVHSPGHVFCRWDAHDHRIPPWRECRNIEFNGDFDSHDDEHYYDSPLRWLPVWHAQERQRAVPLFLRSLTPAEEVASFLVQRAQVFEAHRMFEPAWAAYAAACRLAPHNDIYAFFAKECNRQHLDAVLKEWGLTGQQFCRTIELRLRGRRVRFPWEPRRNRRAERFQTAAGTPYADAKSAAILKLAEQAIRMRVLGSRSRSP</sequence>
<accession>A0A5C6BMX9</accession>
<dbReference type="RefSeq" id="WP_146370095.1">
    <property type="nucleotide sequence ID" value="NZ_SJPP01000001.1"/>
</dbReference>
<dbReference type="EMBL" id="SJPP01000001">
    <property type="protein sequence ID" value="TWU12656.1"/>
    <property type="molecule type" value="Genomic_DNA"/>
</dbReference>
<comment type="caution">
    <text evidence="1">The sequence shown here is derived from an EMBL/GenBank/DDBJ whole genome shotgun (WGS) entry which is preliminary data.</text>
</comment>
<keyword evidence="2" id="KW-1185">Reference proteome</keyword>